<feature type="compositionally biased region" description="Low complexity" evidence="1">
    <location>
        <begin position="599"/>
        <end position="608"/>
    </location>
</feature>
<feature type="compositionally biased region" description="Low complexity" evidence="1">
    <location>
        <begin position="548"/>
        <end position="559"/>
    </location>
</feature>
<feature type="compositionally biased region" description="Low complexity" evidence="1">
    <location>
        <begin position="411"/>
        <end position="422"/>
    </location>
</feature>
<evidence type="ECO:0000313" key="3">
    <source>
        <dbReference type="Proteomes" id="UP000182658"/>
    </source>
</evidence>
<sequence>MSRPTREHDHALEAQRQMERIYAEWRAWRDQLQSEYTTLLTAKETGVSAECHLLFQDRQVAVKPRFLPVQEFLPAVRRVARSLPAIEPDPSTGSGKHPTEAPWLEHLSDNTQDGSPQIQNLTGGDDVSKTKRGLLAQQLLQAPSIDATALTALLDRIPSESDHRPVQSYYPSPSRSSTVEPPEDEEHEYEIKCHQALLDDNCRPLFHVDLLPHIEANPSAHTHLLRPWTTQQHPADAKGKWQALSRQWNRWKEFRAWQLRGRRRRPGFGEYLDVYRRDYFMSGGTSRRAAEREFEQTARLRWERDYGDYGEDEEDVARHAEVVRRLLPRGFVIRRPLRLLPDPKTQDLWTTYAEYLAFEAECLYLLAGDARRLEKRAKGKYEVAKAKVDQQQCRVDWVLSEIEKIKEEQKAAAGEGSSGKTGSSKKRRPADDTDGLQDVVEPRLGWRKRMGKTDEDTIDKDKTDETEEVPASRSNNLSQTRRSKRRKPSTDEQEEEDVPEPSSKRRKVASTSDGPGSVLQASGAPAVSAVTTTIHTSSSPRRRRPKRMTTPPRVAAAAAPEPRGERIKTLLPRVDGKAATISTSTDSRRHGAARRPRGGLRAAAGSMS</sequence>
<feature type="region of interest" description="Disordered" evidence="1">
    <location>
        <begin position="408"/>
        <end position="608"/>
    </location>
</feature>
<evidence type="ECO:0000313" key="2">
    <source>
        <dbReference type="EMBL" id="OIW25522.1"/>
    </source>
</evidence>
<proteinExistence type="predicted"/>
<reference evidence="2 3" key="1">
    <citation type="submission" date="2016-10" db="EMBL/GenBank/DDBJ databases">
        <title>Draft genome sequence of Coniochaeta ligniaria NRRL30616, a lignocellulolytic fungus for bioabatement of inhibitors in plant biomass hydrolysates.</title>
        <authorList>
            <consortium name="DOE Joint Genome Institute"/>
            <person name="Jimenez D.J."/>
            <person name="Hector R.E."/>
            <person name="Riley R."/>
            <person name="Sun H."/>
            <person name="Grigoriev I.V."/>
            <person name="Van Elsas J.D."/>
            <person name="Nichols N.N."/>
        </authorList>
    </citation>
    <scope>NUCLEOTIDE SEQUENCE [LARGE SCALE GENOMIC DNA]</scope>
    <source>
        <strain evidence="2 3">NRRL 30616</strain>
    </source>
</reference>
<dbReference type="InParanoid" id="A0A1J7JD62"/>
<keyword evidence="3" id="KW-1185">Reference proteome</keyword>
<feature type="compositionally biased region" description="Basic and acidic residues" evidence="1">
    <location>
        <begin position="451"/>
        <end position="463"/>
    </location>
</feature>
<dbReference type="OrthoDB" id="5419928at2759"/>
<feature type="compositionally biased region" description="Polar residues" evidence="1">
    <location>
        <begin position="109"/>
        <end position="122"/>
    </location>
</feature>
<dbReference type="STRING" id="1408157.A0A1J7JD62"/>
<name>A0A1J7JD62_9PEZI</name>
<dbReference type="EMBL" id="KV875101">
    <property type="protein sequence ID" value="OIW25522.1"/>
    <property type="molecule type" value="Genomic_DNA"/>
</dbReference>
<feature type="region of interest" description="Disordered" evidence="1">
    <location>
        <begin position="84"/>
        <end position="126"/>
    </location>
</feature>
<dbReference type="AlphaFoldDB" id="A0A1J7JD62"/>
<feature type="compositionally biased region" description="Polar residues" evidence="1">
    <location>
        <begin position="169"/>
        <end position="179"/>
    </location>
</feature>
<evidence type="ECO:0000256" key="1">
    <source>
        <dbReference type="SAM" id="MobiDB-lite"/>
    </source>
</evidence>
<gene>
    <name evidence="2" type="ORF">CONLIGDRAFT_708108</name>
</gene>
<organism evidence="2 3">
    <name type="scientific">Coniochaeta ligniaria NRRL 30616</name>
    <dbReference type="NCBI Taxonomy" id="1408157"/>
    <lineage>
        <taxon>Eukaryota</taxon>
        <taxon>Fungi</taxon>
        <taxon>Dikarya</taxon>
        <taxon>Ascomycota</taxon>
        <taxon>Pezizomycotina</taxon>
        <taxon>Sordariomycetes</taxon>
        <taxon>Sordariomycetidae</taxon>
        <taxon>Coniochaetales</taxon>
        <taxon>Coniochaetaceae</taxon>
        <taxon>Coniochaeta</taxon>
    </lineage>
</organism>
<feature type="region of interest" description="Disordered" evidence="1">
    <location>
        <begin position="161"/>
        <end position="187"/>
    </location>
</feature>
<protein>
    <submittedName>
        <fullName evidence="2">Uncharacterized protein</fullName>
    </submittedName>
</protein>
<accession>A0A1J7JD62</accession>
<dbReference type="Proteomes" id="UP000182658">
    <property type="component" value="Unassembled WGS sequence"/>
</dbReference>